<dbReference type="Proteomes" id="UP001595705">
    <property type="component" value="Unassembled WGS sequence"/>
</dbReference>
<keyword evidence="1" id="KW-1133">Transmembrane helix</keyword>
<proteinExistence type="predicted"/>
<protein>
    <submittedName>
        <fullName evidence="2">Uncharacterized protein</fullName>
    </submittedName>
</protein>
<gene>
    <name evidence="2" type="ORF">ACFONC_12770</name>
</gene>
<keyword evidence="3" id="KW-1185">Reference proteome</keyword>
<dbReference type="RefSeq" id="WP_386744694.1">
    <property type="nucleotide sequence ID" value="NZ_JBHRYA010000008.1"/>
</dbReference>
<comment type="caution">
    <text evidence="2">The sequence shown here is derived from an EMBL/GenBank/DDBJ whole genome shotgun (WGS) entry which is preliminary data.</text>
</comment>
<keyword evidence="1" id="KW-0472">Membrane</keyword>
<feature type="transmembrane region" description="Helical" evidence="1">
    <location>
        <begin position="44"/>
        <end position="62"/>
    </location>
</feature>
<reference evidence="3" key="1">
    <citation type="journal article" date="2019" name="Int. J. Syst. Evol. Microbiol.">
        <title>The Global Catalogue of Microorganisms (GCM) 10K type strain sequencing project: providing services to taxonomists for standard genome sequencing and annotation.</title>
        <authorList>
            <consortium name="The Broad Institute Genomics Platform"/>
            <consortium name="The Broad Institute Genome Sequencing Center for Infectious Disease"/>
            <person name="Wu L."/>
            <person name="Ma J."/>
        </authorList>
    </citation>
    <scope>NUCLEOTIDE SEQUENCE [LARGE SCALE GENOMIC DNA]</scope>
    <source>
        <strain evidence="3">KCTC 42441</strain>
    </source>
</reference>
<dbReference type="EMBL" id="JBHRYA010000008">
    <property type="protein sequence ID" value="MFC3717028.1"/>
    <property type="molecule type" value="Genomic_DNA"/>
</dbReference>
<sequence>MARSLLAKTEILIGVGLLTIAAVLFANSYLCLFNKLSCGMVEPILALFASAFGASFLGAGLLRGRNGLATASAYIPALFAALVLAYQASGLHVGA</sequence>
<evidence type="ECO:0000313" key="2">
    <source>
        <dbReference type="EMBL" id="MFC3717028.1"/>
    </source>
</evidence>
<evidence type="ECO:0000256" key="1">
    <source>
        <dbReference type="SAM" id="Phobius"/>
    </source>
</evidence>
<name>A0ABV7XNY5_9GAMM</name>
<accession>A0ABV7XNY5</accession>
<feature type="transmembrane region" description="Helical" evidence="1">
    <location>
        <begin position="12"/>
        <end position="32"/>
    </location>
</feature>
<keyword evidence="1" id="KW-0812">Transmembrane</keyword>
<feature type="transmembrane region" description="Helical" evidence="1">
    <location>
        <begin position="68"/>
        <end position="86"/>
    </location>
</feature>
<organism evidence="2 3">
    <name type="scientific">Luteimonas soli</name>
    <dbReference type="NCBI Taxonomy" id="1648966"/>
    <lineage>
        <taxon>Bacteria</taxon>
        <taxon>Pseudomonadati</taxon>
        <taxon>Pseudomonadota</taxon>
        <taxon>Gammaproteobacteria</taxon>
        <taxon>Lysobacterales</taxon>
        <taxon>Lysobacteraceae</taxon>
        <taxon>Luteimonas</taxon>
    </lineage>
</organism>
<evidence type="ECO:0000313" key="3">
    <source>
        <dbReference type="Proteomes" id="UP001595705"/>
    </source>
</evidence>